<accession>W1N2S8</accession>
<dbReference type="EMBL" id="AVBC01000045">
    <property type="protein sequence ID" value="ERL49486.1"/>
    <property type="molecule type" value="Genomic_DNA"/>
</dbReference>
<dbReference type="Pfam" id="PF10137">
    <property type="entry name" value="CAP12-PCTIR_TIR"/>
    <property type="match status" value="1"/>
</dbReference>
<evidence type="ECO:0000313" key="2">
    <source>
        <dbReference type="EMBL" id="ERL49486.1"/>
    </source>
</evidence>
<dbReference type="GO" id="GO:0050135">
    <property type="term" value="F:NADP+ nucleosidase activity"/>
    <property type="evidence" value="ECO:0007669"/>
    <property type="project" value="InterPro"/>
</dbReference>
<gene>
    <name evidence="2" type="ORF">BJB45_06815</name>
</gene>
<dbReference type="AlphaFoldDB" id="W1N2S8"/>
<protein>
    <recommendedName>
        <fullName evidence="1">CD-NTase-associated protein 12/Pycsar effector protein TIR domain-containing protein</fullName>
    </recommendedName>
</protein>
<feature type="domain" description="CD-NTase-associated protein 12/Pycsar effector protein TIR" evidence="1">
    <location>
        <begin position="7"/>
        <end position="126"/>
    </location>
</feature>
<dbReference type="KEGG" id="hhu:AR456_08140"/>
<comment type="caution">
    <text evidence="2">The sequence shown here is derived from an EMBL/GenBank/DDBJ whole genome shotgun (WGS) entry which is preliminary data.</text>
</comment>
<dbReference type="InterPro" id="IPR019302">
    <property type="entry name" value="CAP12/PCTIR_TIR_dom"/>
</dbReference>
<organism evidence="2 3">
    <name type="scientific">Halomonas huangheensis</name>
    <dbReference type="NCBI Taxonomy" id="1178482"/>
    <lineage>
        <taxon>Bacteria</taxon>
        <taxon>Pseudomonadati</taxon>
        <taxon>Pseudomonadota</taxon>
        <taxon>Gammaproteobacteria</taxon>
        <taxon>Oceanospirillales</taxon>
        <taxon>Halomonadaceae</taxon>
        <taxon>Halomonas</taxon>
    </lineage>
</organism>
<sequence>MSDKPTIFIASSSEAISVAEAVHIKLEQEMRVKFWENAFDLSSITITTLIGKTKEADYAVFVFHSDDKTIIREKEYSSVRDNVVLELGMFIGALGLEKCFILVPKSAEKTFRLPTDLAGVTASFYDDQEFDLTDAVTGCCAKIKQSVKRIEAVKTKTETTSETETLRMQLHSTQSQIWSMNHDIQRANEQSQSLLESIKLHFFSIAKPATPAEIKSWEDGAAASYLKEVKIRDHGVYYVDREVIIPPLHGAESISIIVAPSVNVYGIDKWSHNSIYYMDGFRTDARV</sequence>
<proteinExistence type="predicted"/>
<dbReference type="Proteomes" id="UP000019113">
    <property type="component" value="Unassembled WGS sequence"/>
</dbReference>
<dbReference type="OrthoDB" id="5497289at2"/>
<dbReference type="RefSeq" id="WP_021820899.1">
    <property type="nucleotide sequence ID" value="NZ_AVBC01000045.1"/>
</dbReference>
<evidence type="ECO:0000313" key="3">
    <source>
        <dbReference type="Proteomes" id="UP000019113"/>
    </source>
</evidence>
<reference evidence="2 3" key="1">
    <citation type="submission" date="2013-08" db="EMBL/GenBank/DDBJ databases">
        <title>draft genome of Halomonas huanghegensis, strain BJGMM-B45T.</title>
        <authorList>
            <person name="Miao C."/>
            <person name="Wan Y."/>
            <person name="Jin W."/>
        </authorList>
    </citation>
    <scope>NUCLEOTIDE SEQUENCE [LARGE SCALE GENOMIC DNA]</scope>
    <source>
        <strain evidence="2 3">BJGMM-B45</strain>
    </source>
</reference>
<keyword evidence="3" id="KW-1185">Reference proteome</keyword>
<evidence type="ECO:0000259" key="1">
    <source>
        <dbReference type="Pfam" id="PF10137"/>
    </source>
</evidence>
<name>W1N2S8_9GAMM</name>
<dbReference type="eggNOG" id="COG4271">
    <property type="taxonomic scope" value="Bacteria"/>
</dbReference>